<dbReference type="AlphaFoldDB" id="A0A9Q3IQ98"/>
<dbReference type="Proteomes" id="UP000765509">
    <property type="component" value="Unassembled WGS sequence"/>
</dbReference>
<protein>
    <submittedName>
        <fullName evidence="1">Uncharacterized protein</fullName>
    </submittedName>
</protein>
<dbReference type="EMBL" id="AVOT02053131">
    <property type="protein sequence ID" value="MBW0548009.1"/>
    <property type="molecule type" value="Genomic_DNA"/>
</dbReference>
<gene>
    <name evidence="1" type="ORF">O181_087724</name>
</gene>
<keyword evidence="2" id="KW-1185">Reference proteome</keyword>
<organism evidence="1 2">
    <name type="scientific">Austropuccinia psidii MF-1</name>
    <dbReference type="NCBI Taxonomy" id="1389203"/>
    <lineage>
        <taxon>Eukaryota</taxon>
        <taxon>Fungi</taxon>
        <taxon>Dikarya</taxon>
        <taxon>Basidiomycota</taxon>
        <taxon>Pucciniomycotina</taxon>
        <taxon>Pucciniomycetes</taxon>
        <taxon>Pucciniales</taxon>
        <taxon>Sphaerophragmiaceae</taxon>
        <taxon>Austropuccinia</taxon>
    </lineage>
</organism>
<sequence>MVEKGWKPKLPVNNVKKELVKIHPTASRYKLLLDKVSNHSNKSMTNHYEYAIQKWNKSHKTPELKVGDLILFSTLDLNKIKYPKKLNNYFAGPFFIKELNGKNEVQVELTGEL</sequence>
<reference evidence="1" key="1">
    <citation type="submission" date="2021-03" db="EMBL/GenBank/DDBJ databases">
        <title>Draft genome sequence of rust myrtle Austropuccinia psidii MF-1, a brazilian biotype.</title>
        <authorList>
            <person name="Quecine M.C."/>
            <person name="Pachon D.M.R."/>
            <person name="Bonatelli M.L."/>
            <person name="Correr F.H."/>
            <person name="Franceschini L.M."/>
            <person name="Leite T.F."/>
            <person name="Margarido G.R.A."/>
            <person name="Almeida C.A."/>
            <person name="Ferrarezi J.A."/>
            <person name="Labate C.A."/>
        </authorList>
    </citation>
    <scope>NUCLEOTIDE SEQUENCE</scope>
    <source>
        <strain evidence="1">MF-1</strain>
    </source>
</reference>
<proteinExistence type="predicted"/>
<evidence type="ECO:0000313" key="2">
    <source>
        <dbReference type="Proteomes" id="UP000765509"/>
    </source>
</evidence>
<evidence type="ECO:0000313" key="1">
    <source>
        <dbReference type="EMBL" id="MBW0548009.1"/>
    </source>
</evidence>
<dbReference type="OrthoDB" id="5592268at2759"/>
<comment type="caution">
    <text evidence="1">The sequence shown here is derived from an EMBL/GenBank/DDBJ whole genome shotgun (WGS) entry which is preliminary data.</text>
</comment>
<accession>A0A9Q3IQ98</accession>
<name>A0A9Q3IQ98_9BASI</name>